<evidence type="ECO:0000256" key="4">
    <source>
        <dbReference type="ARBA" id="ARBA00023172"/>
    </source>
</evidence>
<dbReference type="RefSeq" id="WP_190618082.1">
    <property type="nucleotide sequence ID" value="NZ_CP061538.1"/>
</dbReference>
<reference evidence="6 7" key="1">
    <citation type="submission" date="2020-09" db="EMBL/GenBank/DDBJ databases">
        <title>Investigation of environmental microbe.</title>
        <authorList>
            <person name="Ou Y."/>
            <person name="Kang Q."/>
        </authorList>
    </citation>
    <scope>NUCLEOTIDE SEQUENCE [LARGE SCALE GENOMIC DNA]</scope>
    <source>
        <strain evidence="6 7">KJZ-9</strain>
    </source>
</reference>
<dbReference type="Pfam" id="PF02646">
    <property type="entry name" value="RmuC"/>
    <property type="match status" value="1"/>
</dbReference>
<sequence>MNSLTLVLALALALILGIAVGWFLGRAGAGPSGALQNENSQLRADLAAASQARDLLAERVESLEERSRADADVLQALAPVKLQLATMEKSVRSMETQRAEQFGSVSEALKNSVQTQEQLRDVTSTLSTALRSSSARGTWGEAQLRRVVEAAGMTDHVSFSEQVSATATSGKDEDRAVRPDMVINLPGNKTIVADSKAPLNSYLRAQDADDDQLKKAELLRHSKAVKSHVDALANKKYWAGFEASPELVLCFIPAESALSAALTADPTLLDYAASKNVALVSPVSLLSSLKAISFSWRQDALTDNARELFMLSKQLYDRLGTAGSHLASMGRMLSRTVDSYNGLVGSLETRVFVTARKIAELDSANLVDDLQTEPISSTVKPLTAVEFLDESETDSAAETTNSDAADDSYQQYLAAFNNGDLDDPEPSSLDASDHILDPEQSAYEPTFENVPLWDQYPEGFNDELDDDYDGPAIITERPIDQGADSKRAAHPSGEQPFDYDSWNE</sequence>
<name>A0A7H2BLF4_9MICC</name>
<feature type="region of interest" description="Disordered" evidence="5">
    <location>
        <begin position="447"/>
        <end position="504"/>
    </location>
</feature>
<organism evidence="6 7">
    <name type="scientific">Rothia amarae</name>
    <dbReference type="NCBI Taxonomy" id="169480"/>
    <lineage>
        <taxon>Bacteria</taxon>
        <taxon>Bacillati</taxon>
        <taxon>Actinomycetota</taxon>
        <taxon>Actinomycetes</taxon>
        <taxon>Micrococcales</taxon>
        <taxon>Micrococcaceae</taxon>
        <taxon>Rothia</taxon>
    </lineage>
</organism>
<dbReference type="PANTHER" id="PTHR30563">
    <property type="entry name" value="DNA RECOMBINATION PROTEIN RMUC"/>
    <property type="match status" value="1"/>
</dbReference>
<dbReference type="Proteomes" id="UP000516421">
    <property type="component" value="Chromosome"/>
</dbReference>
<evidence type="ECO:0000256" key="5">
    <source>
        <dbReference type="SAM" id="MobiDB-lite"/>
    </source>
</evidence>
<evidence type="ECO:0000256" key="1">
    <source>
        <dbReference type="ARBA" id="ARBA00003416"/>
    </source>
</evidence>
<keyword evidence="3" id="KW-0175">Coiled coil</keyword>
<comment type="function">
    <text evidence="1">Involved in DNA recombination.</text>
</comment>
<gene>
    <name evidence="6" type="ORF">IDM48_03550</name>
</gene>
<dbReference type="InterPro" id="IPR003798">
    <property type="entry name" value="DNA_recombination_RmuC"/>
</dbReference>
<dbReference type="GO" id="GO:0006310">
    <property type="term" value="P:DNA recombination"/>
    <property type="evidence" value="ECO:0007669"/>
    <property type="project" value="UniProtKB-KW"/>
</dbReference>
<dbReference type="AlphaFoldDB" id="A0A7H2BLF4"/>
<protein>
    <submittedName>
        <fullName evidence="6">DNA recombination protein RmuC</fullName>
    </submittedName>
</protein>
<evidence type="ECO:0000313" key="7">
    <source>
        <dbReference type="Proteomes" id="UP000516421"/>
    </source>
</evidence>
<feature type="compositionally biased region" description="Basic and acidic residues" evidence="5">
    <location>
        <begin position="477"/>
        <end position="487"/>
    </location>
</feature>
<evidence type="ECO:0000313" key="6">
    <source>
        <dbReference type="EMBL" id="QNV40500.1"/>
    </source>
</evidence>
<dbReference type="KEGG" id="rama:IDM48_03550"/>
<evidence type="ECO:0000256" key="2">
    <source>
        <dbReference type="ARBA" id="ARBA00009840"/>
    </source>
</evidence>
<proteinExistence type="inferred from homology"/>
<keyword evidence="4" id="KW-0233">DNA recombination</keyword>
<keyword evidence="7" id="KW-1185">Reference proteome</keyword>
<dbReference type="PANTHER" id="PTHR30563:SF0">
    <property type="entry name" value="DNA RECOMBINATION PROTEIN RMUC"/>
    <property type="match status" value="1"/>
</dbReference>
<comment type="similarity">
    <text evidence="2">Belongs to the RmuC family.</text>
</comment>
<feature type="compositionally biased region" description="Acidic residues" evidence="5">
    <location>
        <begin position="460"/>
        <end position="469"/>
    </location>
</feature>
<accession>A0A7H2BLF4</accession>
<evidence type="ECO:0000256" key="3">
    <source>
        <dbReference type="ARBA" id="ARBA00023054"/>
    </source>
</evidence>
<dbReference type="EMBL" id="CP061538">
    <property type="protein sequence ID" value="QNV40500.1"/>
    <property type="molecule type" value="Genomic_DNA"/>
</dbReference>